<keyword evidence="2" id="KW-1185">Reference proteome</keyword>
<proteinExistence type="predicted"/>
<evidence type="ECO:0000313" key="2">
    <source>
        <dbReference type="Proteomes" id="UP001064048"/>
    </source>
</evidence>
<dbReference type="EMBL" id="CM046130">
    <property type="protein sequence ID" value="KAI8431570.1"/>
    <property type="molecule type" value="Genomic_DNA"/>
</dbReference>
<comment type="caution">
    <text evidence="1">The sequence shown here is derived from an EMBL/GenBank/DDBJ whole genome shotgun (WGS) entry which is preliminary data.</text>
</comment>
<accession>A0ACC0K5Y8</accession>
<name>A0ACC0K5Y8_CHOFU</name>
<organism evidence="1 2">
    <name type="scientific">Choristoneura fumiferana</name>
    <name type="common">Spruce budworm moth</name>
    <name type="synonym">Archips fumiferana</name>
    <dbReference type="NCBI Taxonomy" id="7141"/>
    <lineage>
        <taxon>Eukaryota</taxon>
        <taxon>Metazoa</taxon>
        <taxon>Ecdysozoa</taxon>
        <taxon>Arthropoda</taxon>
        <taxon>Hexapoda</taxon>
        <taxon>Insecta</taxon>
        <taxon>Pterygota</taxon>
        <taxon>Neoptera</taxon>
        <taxon>Endopterygota</taxon>
        <taxon>Lepidoptera</taxon>
        <taxon>Glossata</taxon>
        <taxon>Ditrysia</taxon>
        <taxon>Tortricoidea</taxon>
        <taxon>Tortricidae</taxon>
        <taxon>Tortricinae</taxon>
        <taxon>Choristoneura</taxon>
    </lineage>
</organism>
<evidence type="ECO:0000313" key="1">
    <source>
        <dbReference type="EMBL" id="KAI8431570.1"/>
    </source>
</evidence>
<gene>
    <name evidence="1" type="ORF">MSG28_016060</name>
</gene>
<dbReference type="Proteomes" id="UP001064048">
    <property type="component" value="Chromosome 30"/>
</dbReference>
<protein>
    <submittedName>
        <fullName evidence="1">Uncharacterized protein</fullName>
    </submittedName>
</protein>
<sequence length="453" mass="51286">MPGPMEKTRAGGNGQLENESPAAADPLLQDIAKMKKLQADIEAKALLERKTNKNAMLPAQQVLNALKNENLKMKKKDNPVKIWQHNLQSIAEYNGFWTIHPCHDLPRVCHNLPHLGNNPSRLCNNLLRLCHDLPRLGNIPPRLCNNPLRLCHDPPRLGNDSPRLSHNPLCIRHDSLCLCHNPHRLCHNEPRQRLNRSPVREDHLALPLLRLPLLSPLRIPQEFLPTRPPVAPPRVRTLDPFDDPERDSILHKPLFVSDESDSDDMTENNDTSDKNGNSDSDLSDTNIYRPKKRAREKSSARKTNAKKGKPSDPEYFVETKLFTCKLCNQVFTSKRGFNIHKTRIHNEIIATEVASVSADRRKGTEKKKTNANQRKRPEKKKNANQPKVELLTPLKSGRIERLVIAVTFTRSAFTLGSDRIGSDLTFGRALSEPVKIFENTIIIIILGKLIAIT</sequence>
<reference evidence="1 2" key="1">
    <citation type="journal article" date="2022" name="Genome Biol. Evol.">
        <title>The Spruce Budworm Genome: Reconstructing the Evolutionary History of Antifreeze Proteins.</title>
        <authorList>
            <person name="Beliveau C."/>
            <person name="Gagne P."/>
            <person name="Picq S."/>
            <person name="Vernygora O."/>
            <person name="Keeling C.I."/>
            <person name="Pinkney K."/>
            <person name="Doucet D."/>
            <person name="Wen F."/>
            <person name="Johnston J.S."/>
            <person name="Maaroufi H."/>
            <person name="Boyle B."/>
            <person name="Laroche J."/>
            <person name="Dewar K."/>
            <person name="Juretic N."/>
            <person name="Blackburn G."/>
            <person name="Nisole A."/>
            <person name="Brunet B."/>
            <person name="Brandao M."/>
            <person name="Lumley L."/>
            <person name="Duan J."/>
            <person name="Quan G."/>
            <person name="Lucarotti C.J."/>
            <person name="Roe A.D."/>
            <person name="Sperling F.A.H."/>
            <person name="Levesque R.C."/>
            <person name="Cusson M."/>
        </authorList>
    </citation>
    <scope>NUCLEOTIDE SEQUENCE [LARGE SCALE GENOMIC DNA]</scope>
    <source>
        <strain evidence="1">Glfc:IPQL:Cfum</strain>
    </source>
</reference>